<feature type="region of interest" description="Disordered" evidence="1">
    <location>
        <begin position="45"/>
        <end position="67"/>
    </location>
</feature>
<accession>A0A927ISB8</accession>
<comment type="caution">
    <text evidence="2">The sequence shown here is derived from an EMBL/GenBank/DDBJ whole genome shotgun (WGS) entry which is preliminary data.</text>
</comment>
<dbReference type="EMBL" id="JACYFU010000001">
    <property type="protein sequence ID" value="MBD8064561.1"/>
    <property type="molecule type" value="Genomic_DNA"/>
</dbReference>
<evidence type="ECO:0000256" key="1">
    <source>
        <dbReference type="SAM" id="MobiDB-lite"/>
    </source>
</evidence>
<protein>
    <submittedName>
        <fullName evidence="2">Uncharacterized protein</fullName>
    </submittedName>
</protein>
<gene>
    <name evidence="2" type="ORF">IC608_03635</name>
</gene>
<proteinExistence type="predicted"/>
<evidence type="ECO:0000313" key="3">
    <source>
        <dbReference type="Proteomes" id="UP000654108"/>
    </source>
</evidence>
<dbReference type="Proteomes" id="UP000654108">
    <property type="component" value="Unassembled WGS sequence"/>
</dbReference>
<name>A0A927ISB8_9HYPH</name>
<feature type="compositionally biased region" description="Basic and acidic residues" evidence="1">
    <location>
        <begin position="56"/>
        <end position="67"/>
    </location>
</feature>
<evidence type="ECO:0000313" key="2">
    <source>
        <dbReference type="EMBL" id="MBD8064561.1"/>
    </source>
</evidence>
<organism evidence="2 3">
    <name type="scientific">Devosia oryzisoli</name>
    <dbReference type="NCBI Taxonomy" id="2774138"/>
    <lineage>
        <taxon>Bacteria</taxon>
        <taxon>Pseudomonadati</taxon>
        <taxon>Pseudomonadota</taxon>
        <taxon>Alphaproteobacteria</taxon>
        <taxon>Hyphomicrobiales</taxon>
        <taxon>Devosiaceae</taxon>
        <taxon>Devosia</taxon>
    </lineage>
</organism>
<reference evidence="2" key="1">
    <citation type="submission" date="2020-09" db="EMBL/GenBank/DDBJ databases">
        <title>Genome seq and assembly of Devosia sp.</title>
        <authorList>
            <person name="Chhetri G."/>
        </authorList>
    </citation>
    <scope>NUCLEOTIDE SEQUENCE</scope>
    <source>
        <strain evidence="2">PTR5</strain>
    </source>
</reference>
<dbReference type="AlphaFoldDB" id="A0A927ISB8"/>
<keyword evidence="3" id="KW-1185">Reference proteome</keyword>
<sequence length="67" mass="7232">MEPGILDQMLRGGLLNAAVRAEMLDPRIVVMSDLDQSQFAELSMDSAATSPATTDRAPDRATRVAAW</sequence>